<organism evidence="1 2">
    <name type="scientific">Candidatus Gottesmanbacteria bacterium RBG_16_37_8</name>
    <dbReference type="NCBI Taxonomy" id="1798371"/>
    <lineage>
        <taxon>Bacteria</taxon>
        <taxon>Candidatus Gottesmaniibacteriota</taxon>
    </lineage>
</organism>
<evidence type="ECO:0000313" key="2">
    <source>
        <dbReference type="Proteomes" id="UP000176665"/>
    </source>
</evidence>
<sequence>MSETKGILLYCSCGCKAQLQIQKVDSNLYLIDTREDGRKRWKGVSLKSKDIFEIKKFLNTVI</sequence>
<proteinExistence type="predicted"/>
<name>A0A1F5YQW7_9BACT</name>
<accession>A0A1F5YQW7</accession>
<dbReference type="EMBL" id="MFJA01000062">
    <property type="protein sequence ID" value="OGG02473.1"/>
    <property type="molecule type" value="Genomic_DNA"/>
</dbReference>
<dbReference type="AlphaFoldDB" id="A0A1F5YQW7"/>
<reference evidence="1 2" key="1">
    <citation type="journal article" date="2016" name="Nat. Commun.">
        <title>Thousands of microbial genomes shed light on interconnected biogeochemical processes in an aquifer system.</title>
        <authorList>
            <person name="Anantharaman K."/>
            <person name="Brown C.T."/>
            <person name="Hug L.A."/>
            <person name="Sharon I."/>
            <person name="Castelle C.J."/>
            <person name="Probst A.J."/>
            <person name="Thomas B.C."/>
            <person name="Singh A."/>
            <person name="Wilkins M.J."/>
            <person name="Karaoz U."/>
            <person name="Brodie E.L."/>
            <person name="Williams K.H."/>
            <person name="Hubbard S.S."/>
            <person name="Banfield J.F."/>
        </authorList>
    </citation>
    <scope>NUCLEOTIDE SEQUENCE [LARGE SCALE GENOMIC DNA]</scope>
</reference>
<dbReference type="Proteomes" id="UP000176665">
    <property type="component" value="Unassembled WGS sequence"/>
</dbReference>
<protein>
    <submittedName>
        <fullName evidence="1">Uncharacterized protein</fullName>
    </submittedName>
</protein>
<gene>
    <name evidence="1" type="ORF">A2W14_01570</name>
</gene>
<evidence type="ECO:0000313" key="1">
    <source>
        <dbReference type="EMBL" id="OGG02473.1"/>
    </source>
</evidence>
<comment type="caution">
    <text evidence="1">The sequence shown here is derived from an EMBL/GenBank/DDBJ whole genome shotgun (WGS) entry which is preliminary data.</text>
</comment>